<sequence>MTRLLDFVARYLSFLYLSDAYRFTDSSHRGLADIDASVTLSGDTLRWDVTNNREQFDLLVVPLRPEGNTRGYWLSLIRQYLEGGADTDQGTILSQLNWLQDNLNCVEVLFADDAKTEKVCAELESLKRSNSYKNWGWPKPEA</sequence>
<name>A0A7I7XTI1_9MYCO</name>
<evidence type="ECO:0000313" key="1">
    <source>
        <dbReference type="EMBL" id="BBZ32403.1"/>
    </source>
</evidence>
<dbReference type="AlphaFoldDB" id="A0A7I7XTI1"/>
<evidence type="ECO:0000313" key="2">
    <source>
        <dbReference type="Proteomes" id="UP000466931"/>
    </source>
</evidence>
<dbReference type="Proteomes" id="UP000466931">
    <property type="component" value="Chromosome"/>
</dbReference>
<reference evidence="1" key="2">
    <citation type="submission" date="2020-02" db="EMBL/GenBank/DDBJ databases">
        <authorList>
            <person name="Matsumoto Y."/>
            <person name="Motooka D."/>
            <person name="Nakamura S."/>
        </authorList>
    </citation>
    <scope>NUCLEOTIDE SEQUENCE</scope>
    <source>
        <strain evidence="1">JCM 13671</strain>
    </source>
</reference>
<protein>
    <submittedName>
        <fullName evidence="1">Uncharacterized protein</fullName>
    </submittedName>
</protein>
<proteinExistence type="predicted"/>
<dbReference type="EMBL" id="AP022612">
    <property type="protein sequence ID" value="BBZ32403.1"/>
    <property type="molecule type" value="Genomic_DNA"/>
</dbReference>
<gene>
    <name evidence="1" type="ORF">MCNF_10080</name>
</gene>
<keyword evidence="2" id="KW-1185">Reference proteome</keyword>
<organism evidence="1 2">
    <name type="scientific">Mycolicibacterium confluentis</name>
    <dbReference type="NCBI Taxonomy" id="28047"/>
    <lineage>
        <taxon>Bacteria</taxon>
        <taxon>Bacillati</taxon>
        <taxon>Actinomycetota</taxon>
        <taxon>Actinomycetes</taxon>
        <taxon>Mycobacteriales</taxon>
        <taxon>Mycobacteriaceae</taxon>
        <taxon>Mycolicibacterium</taxon>
    </lineage>
</organism>
<accession>A0A7I7XTI1</accession>
<dbReference type="OrthoDB" id="4731766at2"/>
<reference evidence="1" key="1">
    <citation type="journal article" date="2019" name="Emerg. Microbes Infect.">
        <title>Comprehensive subspecies identification of 175 nontuberculous mycobacteria species based on 7547 genomic profiles.</title>
        <authorList>
            <person name="Matsumoto Y."/>
            <person name="Kinjo T."/>
            <person name="Motooka D."/>
            <person name="Nabeya D."/>
            <person name="Jung N."/>
            <person name="Uechi K."/>
            <person name="Horii T."/>
            <person name="Iida T."/>
            <person name="Fujita J."/>
            <person name="Nakamura S."/>
        </authorList>
    </citation>
    <scope>NUCLEOTIDE SEQUENCE [LARGE SCALE GENOMIC DNA]</scope>
    <source>
        <strain evidence="1">JCM 13671</strain>
    </source>
</reference>
<dbReference type="RefSeq" id="WP_085156697.1">
    <property type="nucleotide sequence ID" value="NZ_AP022612.1"/>
</dbReference>